<proteinExistence type="inferred from homology"/>
<dbReference type="GO" id="GO:0032259">
    <property type="term" value="P:methylation"/>
    <property type="evidence" value="ECO:0007669"/>
    <property type="project" value="UniProtKB-KW"/>
</dbReference>
<dbReference type="REBASE" id="165701">
    <property type="entry name" value="M.MmoBB1ORF16230P"/>
</dbReference>
<dbReference type="Pfam" id="PF02086">
    <property type="entry name" value="MethyltransfD12"/>
    <property type="match status" value="1"/>
</dbReference>
<dbReference type="EMBL" id="LWQU01000175">
    <property type="protein sequence ID" value="OAN46303.1"/>
    <property type="molecule type" value="Genomic_DNA"/>
</dbReference>
<dbReference type="Gene3D" id="1.10.1020.10">
    <property type="entry name" value="Adenine-specific Methyltransferase, Domain 2"/>
    <property type="match status" value="1"/>
</dbReference>
<protein>
    <recommendedName>
        <fullName evidence="2">site-specific DNA-methyltransferase (adenine-specific)</fullName>
        <ecNumber evidence="2">2.1.1.72</ecNumber>
    </recommendedName>
</protein>
<dbReference type="STRING" id="1437059.A6A05_16230"/>
<reference evidence="7 8" key="1">
    <citation type="submission" date="2016-04" db="EMBL/GenBank/DDBJ databases">
        <title>Draft genome sequence of freshwater magnetotactic bacteria Magnetospirillum marisnigri SP-1 and Magnetospirillum moscoviense BB-1.</title>
        <authorList>
            <person name="Koziaeva V."/>
            <person name="Dziuba M.V."/>
            <person name="Ivanov T.M."/>
            <person name="Kuznetsov B."/>
            <person name="Grouzdev D.S."/>
        </authorList>
    </citation>
    <scope>NUCLEOTIDE SEQUENCE [LARGE SCALE GENOMIC DNA]</scope>
    <source>
        <strain evidence="7 8">BB-1</strain>
    </source>
</reference>
<dbReference type="GO" id="GO:0043565">
    <property type="term" value="F:sequence-specific DNA binding"/>
    <property type="evidence" value="ECO:0007669"/>
    <property type="project" value="TreeGrafter"/>
</dbReference>
<comment type="similarity">
    <text evidence="1">Belongs to the N(4)/N(6)-methyltransferase family.</text>
</comment>
<evidence type="ECO:0000256" key="5">
    <source>
        <dbReference type="ARBA" id="ARBA00022691"/>
    </source>
</evidence>
<dbReference type="InterPro" id="IPR029063">
    <property type="entry name" value="SAM-dependent_MTases_sf"/>
</dbReference>
<dbReference type="SUPFAM" id="SSF53335">
    <property type="entry name" value="S-adenosyl-L-methionine-dependent methyltransferases"/>
    <property type="match status" value="1"/>
</dbReference>
<keyword evidence="8" id="KW-1185">Reference proteome</keyword>
<dbReference type="PROSITE" id="PS00092">
    <property type="entry name" value="N6_MTASE"/>
    <property type="match status" value="1"/>
</dbReference>
<dbReference type="InterPro" id="IPR012327">
    <property type="entry name" value="MeTrfase_D12"/>
</dbReference>
<dbReference type="Gene3D" id="3.40.50.150">
    <property type="entry name" value="Vaccinia Virus protein VP39"/>
    <property type="match status" value="1"/>
</dbReference>
<dbReference type="GO" id="GO:0009007">
    <property type="term" value="F:site-specific DNA-methyltransferase (adenine-specific) activity"/>
    <property type="evidence" value="ECO:0007669"/>
    <property type="project" value="UniProtKB-EC"/>
</dbReference>
<dbReference type="GO" id="GO:0009307">
    <property type="term" value="P:DNA restriction-modification system"/>
    <property type="evidence" value="ECO:0007669"/>
    <property type="project" value="InterPro"/>
</dbReference>
<dbReference type="InterPro" id="IPR023095">
    <property type="entry name" value="Ade_MeTrfase_dom_2"/>
</dbReference>
<dbReference type="GO" id="GO:0006298">
    <property type="term" value="P:mismatch repair"/>
    <property type="evidence" value="ECO:0007669"/>
    <property type="project" value="TreeGrafter"/>
</dbReference>
<evidence type="ECO:0000256" key="3">
    <source>
        <dbReference type="ARBA" id="ARBA00022603"/>
    </source>
</evidence>
<comment type="catalytic activity">
    <reaction evidence="6">
        <text>a 2'-deoxyadenosine in DNA + S-adenosyl-L-methionine = an N(6)-methyl-2'-deoxyadenosine in DNA + S-adenosyl-L-homocysteine + H(+)</text>
        <dbReference type="Rhea" id="RHEA:15197"/>
        <dbReference type="Rhea" id="RHEA-COMP:12418"/>
        <dbReference type="Rhea" id="RHEA-COMP:12419"/>
        <dbReference type="ChEBI" id="CHEBI:15378"/>
        <dbReference type="ChEBI" id="CHEBI:57856"/>
        <dbReference type="ChEBI" id="CHEBI:59789"/>
        <dbReference type="ChEBI" id="CHEBI:90615"/>
        <dbReference type="ChEBI" id="CHEBI:90616"/>
        <dbReference type="EC" id="2.1.1.72"/>
    </reaction>
</comment>
<organism evidence="7 8">
    <name type="scientific">Magnetospirillum moscoviense</name>
    <dbReference type="NCBI Taxonomy" id="1437059"/>
    <lineage>
        <taxon>Bacteria</taxon>
        <taxon>Pseudomonadati</taxon>
        <taxon>Pseudomonadota</taxon>
        <taxon>Alphaproteobacteria</taxon>
        <taxon>Rhodospirillales</taxon>
        <taxon>Rhodospirillaceae</taxon>
        <taxon>Magnetospirillum</taxon>
    </lineage>
</organism>
<evidence type="ECO:0000313" key="7">
    <source>
        <dbReference type="EMBL" id="OAN46303.1"/>
    </source>
</evidence>
<dbReference type="Proteomes" id="UP000078543">
    <property type="component" value="Unassembled WGS sequence"/>
</dbReference>
<dbReference type="AlphaFoldDB" id="A0A178MCM3"/>
<evidence type="ECO:0000256" key="2">
    <source>
        <dbReference type="ARBA" id="ARBA00011900"/>
    </source>
</evidence>
<name>A0A178MCM3_9PROT</name>
<evidence type="ECO:0000256" key="4">
    <source>
        <dbReference type="ARBA" id="ARBA00022679"/>
    </source>
</evidence>
<comment type="caution">
    <text evidence="7">The sequence shown here is derived from an EMBL/GenBank/DDBJ whole genome shotgun (WGS) entry which is preliminary data.</text>
</comment>
<gene>
    <name evidence="7" type="ORF">A6A05_16230</name>
</gene>
<evidence type="ECO:0000313" key="8">
    <source>
        <dbReference type="Proteomes" id="UP000078543"/>
    </source>
</evidence>
<evidence type="ECO:0000256" key="1">
    <source>
        <dbReference type="ARBA" id="ARBA00006594"/>
    </source>
</evidence>
<keyword evidence="4" id="KW-0808">Transferase</keyword>
<evidence type="ECO:0000256" key="6">
    <source>
        <dbReference type="ARBA" id="ARBA00047942"/>
    </source>
</evidence>
<keyword evidence="3 7" id="KW-0489">Methyltransferase</keyword>
<keyword evidence="5" id="KW-0949">S-adenosyl-L-methionine</keyword>
<dbReference type="GO" id="GO:1904047">
    <property type="term" value="F:S-adenosyl-L-methionine binding"/>
    <property type="evidence" value="ECO:0007669"/>
    <property type="project" value="TreeGrafter"/>
</dbReference>
<dbReference type="InterPro" id="IPR002052">
    <property type="entry name" value="DNA_methylase_N6_adenine_CS"/>
</dbReference>
<accession>A0A178MCM3</accession>
<dbReference type="PANTHER" id="PTHR30481">
    <property type="entry name" value="DNA ADENINE METHYLASE"/>
    <property type="match status" value="1"/>
</dbReference>
<sequence length="249" mass="27659">MCSPFLGGGAIELSLAKKGVQVFGSDKFAPLVNCWQQIKHDPHAVADAATQFFPMTKDRFYQLRESYWSIADPVLQAGAFFAINRASFGGLTFCGGYSGSDNRFTASAITKLRLVTISNVTINQADFEDSLGQHPDAFVYADPPYLFPPEKATLYGVRGDLHRQFDHHRLAAVLRGRTGRWLLSYNNDEEVRRLYQGFPMIATSWAYGTGENKTGSELLILSHDLAESLGLTLIDRTRTLLAQIMKEVA</sequence>
<dbReference type="EC" id="2.1.1.72" evidence="2"/>